<feature type="non-terminal residue" evidence="1">
    <location>
        <position position="1"/>
    </location>
</feature>
<comment type="caution">
    <text evidence="1">The sequence shown here is derived from an EMBL/GenBank/DDBJ whole genome shotgun (WGS) entry which is preliminary data.</text>
</comment>
<evidence type="ECO:0000313" key="1">
    <source>
        <dbReference type="EMBL" id="CAG8777764.1"/>
    </source>
</evidence>
<dbReference type="EMBL" id="CAJVQC010043547">
    <property type="protein sequence ID" value="CAG8777764.1"/>
    <property type="molecule type" value="Genomic_DNA"/>
</dbReference>
<keyword evidence="2" id="KW-1185">Reference proteome</keyword>
<reference evidence="1" key="1">
    <citation type="submission" date="2021-06" db="EMBL/GenBank/DDBJ databases">
        <authorList>
            <person name="Kallberg Y."/>
            <person name="Tangrot J."/>
            <person name="Rosling A."/>
        </authorList>
    </citation>
    <scope>NUCLEOTIDE SEQUENCE</scope>
    <source>
        <strain evidence="1">MA461A</strain>
    </source>
</reference>
<dbReference type="Proteomes" id="UP000789920">
    <property type="component" value="Unassembled WGS sequence"/>
</dbReference>
<organism evidence="1 2">
    <name type="scientific">Racocetra persica</name>
    <dbReference type="NCBI Taxonomy" id="160502"/>
    <lineage>
        <taxon>Eukaryota</taxon>
        <taxon>Fungi</taxon>
        <taxon>Fungi incertae sedis</taxon>
        <taxon>Mucoromycota</taxon>
        <taxon>Glomeromycotina</taxon>
        <taxon>Glomeromycetes</taxon>
        <taxon>Diversisporales</taxon>
        <taxon>Gigasporaceae</taxon>
        <taxon>Racocetra</taxon>
    </lineage>
</organism>
<gene>
    <name evidence="1" type="ORF">RPERSI_LOCUS17147</name>
</gene>
<proteinExistence type="predicted"/>
<name>A0ACA9R5L6_9GLOM</name>
<protein>
    <submittedName>
        <fullName evidence="1">11843_t:CDS:1</fullName>
    </submittedName>
</protein>
<sequence>DAIDYAIYDTKNDEFQNKIKNCGWKCFFNKHVHLLTRRNIVQRIKDTIHTEFPDLIKPKIKNRQVTCKEEQKFKDAKIIWECYTKLNKPIDANDNPQYTYLNLIINRTFADLDTEKNSIAFGMAVALNYLDLSKRINMVLTEVIDRINYILEKMQVSELEEL</sequence>
<evidence type="ECO:0000313" key="2">
    <source>
        <dbReference type="Proteomes" id="UP000789920"/>
    </source>
</evidence>
<accession>A0ACA9R5L6</accession>